<dbReference type="OrthoDB" id="4332189at2"/>
<comment type="caution">
    <text evidence="2">The sequence shown here is derived from an EMBL/GenBank/DDBJ whole genome shotgun (WGS) entry which is preliminary data.</text>
</comment>
<dbReference type="Gene3D" id="2.130.10.130">
    <property type="entry name" value="Integrin alpha, N-terminal"/>
    <property type="match status" value="1"/>
</dbReference>
<evidence type="ECO:0000313" key="3">
    <source>
        <dbReference type="Proteomes" id="UP000315226"/>
    </source>
</evidence>
<organism evidence="2 3">
    <name type="scientific">Streptomyces gardneri</name>
    <dbReference type="NCBI Taxonomy" id="66892"/>
    <lineage>
        <taxon>Bacteria</taxon>
        <taxon>Bacillati</taxon>
        <taxon>Actinomycetota</taxon>
        <taxon>Actinomycetes</taxon>
        <taxon>Kitasatosporales</taxon>
        <taxon>Streptomycetaceae</taxon>
        <taxon>Streptomyces</taxon>
    </lineage>
</organism>
<sequence>MPDGKLYVYRGDGYGSVDIEQRTELWLPSNAPAPSTFTQIVATGDLDNDRRPELLVTAGTDLWSFTGYTGSTFTTATKLASGWDALDVVNVGDINKDGAKDLLFRNPGDGKMWLRKGKSNGKGGTDVASFASGGASLGGSDVSYGGNWTASNIPMVMSTPDTSGDGIPDLWALTGSGRVKLYRCTTTDTTAGVLVVVGGWSSMKAFG</sequence>
<accession>A0A4Y3RKX3</accession>
<dbReference type="Pfam" id="PF13517">
    <property type="entry name" value="FG-GAP_3"/>
    <property type="match status" value="1"/>
</dbReference>
<dbReference type="AlphaFoldDB" id="A0A4Y3RKX3"/>
<protein>
    <recommendedName>
        <fullName evidence="4">ATP/GTP-binding protein</fullName>
    </recommendedName>
</protein>
<dbReference type="SUPFAM" id="SSF69318">
    <property type="entry name" value="Integrin alpha N-terminal domain"/>
    <property type="match status" value="1"/>
</dbReference>
<reference evidence="2 3" key="1">
    <citation type="submission" date="2019-06" db="EMBL/GenBank/DDBJ databases">
        <title>Whole genome shotgun sequence of Streptomyces gardneri NBRC 12865.</title>
        <authorList>
            <person name="Hosoyama A."/>
            <person name="Uohara A."/>
            <person name="Ohji S."/>
            <person name="Ichikawa N."/>
        </authorList>
    </citation>
    <scope>NUCLEOTIDE SEQUENCE [LARGE SCALE GENOMIC DNA]</scope>
    <source>
        <strain evidence="2 3">NBRC 12865</strain>
    </source>
</reference>
<keyword evidence="1" id="KW-0732">Signal</keyword>
<name>A0A4Y3RKX3_9ACTN</name>
<gene>
    <name evidence="2" type="ORF">SGA01_29680</name>
</gene>
<dbReference type="Proteomes" id="UP000315226">
    <property type="component" value="Unassembled WGS sequence"/>
</dbReference>
<evidence type="ECO:0008006" key="4">
    <source>
        <dbReference type="Google" id="ProtNLM"/>
    </source>
</evidence>
<dbReference type="EMBL" id="BJMN01000017">
    <property type="protein sequence ID" value="GEB57363.1"/>
    <property type="molecule type" value="Genomic_DNA"/>
</dbReference>
<evidence type="ECO:0000256" key="1">
    <source>
        <dbReference type="ARBA" id="ARBA00022729"/>
    </source>
</evidence>
<keyword evidence="3" id="KW-1185">Reference proteome</keyword>
<dbReference type="InterPro" id="IPR028994">
    <property type="entry name" value="Integrin_alpha_N"/>
</dbReference>
<dbReference type="InterPro" id="IPR013517">
    <property type="entry name" value="FG-GAP"/>
</dbReference>
<evidence type="ECO:0000313" key="2">
    <source>
        <dbReference type="EMBL" id="GEB57363.1"/>
    </source>
</evidence>
<proteinExistence type="predicted"/>